<keyword evidence="3" id="KW-1185">Reference proteome</keyword>
<dbReference type="KEGG" id="vg:9384424"/>
<evidence type="ECO:0000259" key="1">
    <source>
        <dbReference type="Pfam" id="PF23832"/>
    </source>
</evidence>
<accession>D7RMB1</accession>
<protein>
    <submittedName>
        <fullName evidence="2">Uncharacterized protein tk.3</fullName>
    </submittedName>
</protein>
<dbReference type="OrthoDB" id="20337at10239"/>
<organism evidence="2 3">
    <name type="scientific">Escherichia phage IME08</name>
    <dbReference type="NCBI Taxonomy" id="698728"/>
    <lineage>
        <taxon>Viruses</taxon>
        <taxon>Duplodnaviria</taxon>
        <taxon>Heunggongvirae</taxon>
        <taxon>Uroviricota</taxon>
        <taxon>Caudoviricetes</taxon>
        <taxon>Pantevenvirales</taxon>
        <taxon>Straboviridae</taxon>
        <taxon>Tevenvirinae</taxon>
        <taxon>Dhakavirus</taxon>
        <taxon>Dhakavirus ime08</taxon>
    </lineage>
</organism>
<reference evidence="2 3" key="1">
    <citation type="journal article" date="2011" name="Arch. Virol.">
        <title>The complete genome sequence of a novel T4-like bacteriophage, IME08.</title>
        <authorList>
            <person name="Jiang H."/>
            <person name="Jiang X."/>
            <person name="Wang S."/>
            <person name="Li C."/>
            <person name="Chen B."/>
            <person name="An X."/>
            <person name="Mi Z."/>
            <person name="Chen J."/>
            <person name="Tong Y."/>
        </authorList>
    </citation>
    <scope>NUCLEOTIDE SEQUENCE [LARGE SCALE GENOMIC DNA]</scope>
</reference>
<dbReference type="InterPro" id="IPR055626">
    <property type="entry name" value="DUF7202"/>
</dbReference>
<dbReference type="EMBL" id="HM071924">
    <property type="protein sequence ID" value="ADI55427.1"/>
    <property type="molecule type" value="Genomic_DNA"/>
</dbReference>
<feature type="domain" description="DUF7202" evidence="1">
    <location>
        <begin position="2"/>
        <end position="71"/>
    </location>
</feature>
<reference evidence="2 3" key="2">
    <citation type="journal article" date="2011" name="Virol. J.">
        <title>Sequence characteristics of T4-like bacteriophage IME08 benome termini revealed by high throughput sequencing.</title>
        <authorList>
            <person name="Jiang X."/>
            <person name="Jiang H."/>
            <person name="Li C."/>
            <person name="Wang S."/>
            <person name="Mi Z."/>
            <person name="An X."/>
            <person name="Chen J."/>
            <person name="Tong Y."/>
        </authorList>
    </citation>
    <scope>NUCLEOTIDE SEQUENCE [LARGE SCALE GENOMIC DNA]</scope>
</reference>
<dbReference type="GeneID" id="9384424"/>
<dbReference type="RefSeq" id="YP_003734248.1">
    <property type="nucleotide sequence ID" value="NC_014260.1"/>
</dbReference>
<dbReference type="Proteomes" id="UP000201129">
    <property type="component" value="Segment"/>
</dbReference>
<evidence type="ECO:0000313" key="3">
    <source>
        <dbReference type="Proteomes" id="UP000201129"/>
    </source>
</evidence>
<sequence>MMKAHYPHPFDPKNKAEIIRRWTETRVTKCPIKSQHNTDKWYIGEYVEYTFIDKNKRKQHVEEYCLKVQWL</sequence>
<gene>
    <name evidence="2" type="primary">tk.3</name>
</gene>
<name>D7RMB1_9CAUD</name>
<dbReference type="Pfam" id="PF23832">
    <property type="entry name" value="DUF7202"/>
    <property type="match status" value="1"/>
</dbReference>
<proteinExistence type="predicted"/>
<evidence type="ECO:0000313" key="2">
    <source>
        <dbReference type="EMBL" id="ADI55427.1"/>
    </source>
</evidence>